<dbReference type="InterPro" id="IPR011626">
    <property type="entry name" value="Alpha-macroglobulin_TED"/>
</dbReference>
<dbReference type="GO" id="GO:0004866">
    <property type="term" value="F:endopeptidase inhibitor activity"/>
    <property type="evidence" value="ECO:0007669"/>
    <property type="project" value="InterPro"/>
</dbReference>
<evidence type="ECO:0000259" key="8">
    <source>
        <dbReference type="SMART" id="SM01359"/>
    </source>
</evidence>
<proteinExistence type="predicted"/>
<keyword evidence="1" id="KW-0732">Signal</keyword>
<keyword evidence="2" id="KW-0882">Thioester bond</keyword>
<dbReference type="Pfam" id="PF17791">
    <property type="entry name" value="MG3"/>
    <property type="match status" value="1"/>
</dbReference>
<dbReference type="EMBL" id="CAJVCH010211284">
    <property type="protein sequence ID" value="CAG7731371.1"/>
    <property type="molecule type" value="Genomic_DNA"/>
</dbReference>
<dbReference type="InterPro" id="IPR002890">
    <property type="entry name" value="MG2"/>
</dbReference>
<comment type="function">
    <text evidence="5">Binds covalently through a thioester bond to the pathogen surface resulting in pathogen clearance.</text>
</comment>
<dbReference type="Pfam" id="PF07703">
    <property type="entry name" value="A2M_BRD"/>
    <property type="match status" value="1"/>
</dbReference>
<dbReference type="Pfam" id="PF07677">
    <property type="entry name" value="A2M_recep"/>
    <property type="match status" value="1"/>
</dbReference>
<evidence type="ECO:0000313" key="10">
    <source>
        <dbReference type="EMBL" id="CAG7731371.1"/>
    </source>
</evidence>
<evidence type="ECO:0000256" key="1">
    <source>
        <dbReference type="ARBA" id="ARBA00022729"/>
    </source>
</evidence>
<feature type="non-terminal residue" evidence="10">
    <location>
        <position position="1"/>
    </location>
</feature>
<evidence type="ECO:0000256" key="2">
    <source>
        <dbReference type="ARBA" id="ARBA00022966"/>
    </source>
</evidence>
<dbReference type="SMART" id="SM01359">
    <property type="entry name" value="A2M_N_2"/>
    <property type="match status" value="1"/>
</dbReference>
<evidence type="ECO:0000256" key="4">
    <source>
        <dbReference type="ARBA" id="ARBA00023180"/>
    </source>
</evidence>
<dbReference type="OrthoDB" id="7780472at2759"/>
<dbReference type="InterPro" id="IPR050473">
    <property type="entry name" value="A2M/Complement_sys"/>
</dbReference>
<protein>
    <recommendedName>
        <fullName evidence="7">TEP1-F</fullName>
    </recommendedName>
</protein>
<name>A0A8J2KA34_9HEXA</name>
<keyword evidence="3" id="KW-1015">Disulfide bond</keyword>
<dbReference type="InterPro" id="IPR041813">
    <property type="entry name" value="A2M_TED"/>
</dbReference>
<dbReference type="SMART" id="SM01361">
    <property type="entry name" value="A2M_recep"/>
    <property type="match status" value="1"/>
</dbReference>
<keyword evidence="11" id="KW-1185">Reference proteome</keyword>
<dbReference type="GO" id="GO:0005615">
    <property type="term" value="C:extracellular space"/>
    <property type="evidence" value="ECO:0007669"/>
    <property type="project" value="InterPro"/>
</dbReference>
<dbReference type="PANTHER" id="PTHR11412">
    <property type="entry name" value="MACROGLOBULIN / COMPLEMENT"/>
    <property type="match status" value="1"/>
</dbReference>
<keyword evidence="4" id="KW-0325">Glycoprotein</keyword>
<comment type="caution">
    <text evidence="10">The sequence shown here is derived from an EMBL/GenBank/DDBJ whole genome shotgun (WGS) entry which is preliminary data.</text>
</comment>
<feature type="domain" description="Alpha-2-macroglobulin bait region" evidence="8">
    <location>
        <begin position="498"/>
        <end position="636"/>
    </location>
</feature>
<accession>A0A8J2KA34</accession>
<organism evidence="10 11">
    <name type="scientific">Allacma fusca</name>
    <dbReference type="NCBI Taxonomy" id="39272"/>
    <lineage>
        <taxon>Eukaryota</taxon>
        <taxon>Metazoa</taxon>
        <taxon>Ecdysozoa</taxon>
        <taxon>Arthropoda</taxon>
        <taxon>Hexapoda</taxon>
        <taxon>Collembola</taxon>
        <taxon>Symphypleona</taxon>
        <taxon>Sminthuridae</taxon>
        <taxon>Allacma</taxon>
    </lineage>
</organism>
<evidence type="ECO:0000256" key="5">
    <source>
        <dbReference type="ARBA" id="ARBA00057615"/>
    </source>
</evidence>
<dbReference type="CDD" id="cd02897">
    <property type="entry name" value="A2M_2"/>
    <property type="match status" value="1"/>
</dbReference>
<dbReference type="FunFam" id="2.60.40.1930:FF:000001">
    <property type="entry name" value="CD109 isoform 3"/>
    <property type="match status" value="1"/>
</dbReference>
<dbReference type="InterPro" id="IPR011625">
    <property type="entry name" value="A2M_N_BRD"/>
</dbReference>
<evidence type="ECO:0000259" key="9">
    <source>
        <dbReference type="SMART" id="SM01361"/>
    </source>
</evidence>
<dbReference type="InterPro" id="IPR019742">
    <property type="entry name" value="MacrogloblnA2_CS"/>
</dbReference>
<reference evidence="10" key="1">
    <citation type="submission" date="2021-06" db="EMBL/GenBank/DDBJ databases">
        <authorList>
            <person name="Hodson N. C."/>
            <person name="Mongue J. A."/>
            <person name="Jaron S. K."/>
        </authorList>
    </citation>
    <scope>NUCLEOTIDE SEQUENCE</scope>
</reference>
<evidence type="ECO:0000256" key="6">
    <source>
        <dbReference type="ARBA" id="ARBA00063781"/>
    </source>
</evidence>
<sequence length="1494" mass="166963">SNNSSLTDMDPTTAPDAPIYTAVSSKVFYPFSKYNISVFVEPNSNPTQPLRISATISSEKERILSEEIQILPGQARVLQIEVGNVKEREYNLTITVFDPREKKYESQEKIFASRRDKSILIQTDKPIYKPGETVRFRVVLLDRELKPLGNDQTVDLRISDGQRNLIKKIEDLSIQDGFYKNELELSKEPILGDWTIEVQLKTGSKKTLEEEAAEEIQQVMTAEANTVMTSRRFPRPRPRPPVIDNEDVTQKSVSFSVDQYVLPKYKVSIKPPAFLTFKDFKFPVTVEAKYTYGKGVVGECTLVIKKAYFYRYSDEKEEIVSRTFPLNGTHTVDVDIGSLFKKKDEQLYEQDVKLEASVTEDVTGKLLKGESSVRIHKNEYKITQVKQTEKIKPGLPYSTIIKVTTQDDIPVPDPSPMALKVKHGFSFDKESGSFSTSIPPSGLVSMTFPTPTNELIQAQRIELKYKDLKTSFHMPGLYQSTSGTYMQVKRMRRSEEPVQDELTDPIATVKSAMTININATKPFQTFSYIIHGHQDILAAATVNLPQPTTDYKLDIMCPEKAEPEARMIVYTVLSETREILADSLKFQARKLEQDNYLNVTLSEETREPGQNVTLKLNSLPGSRVALRAVDQSVLLLKEDKDITQGTLDEEVKNRENEAHWLNRNWGGSDAFKIFEDGGLVIITNANINAKEQPEYGHFAGSSHHKVAAFALHADSAVMTRAGSHDVQGTTSAEIELDNSEGKFEFAEEKSRTANKQTKTISLSANGVSSVKFAIIPKQFGFVALNVKGYTATAGDALSQPLRVVPPGHRQQRATAALVKPASASEAAEAHLEAAFPEHRVEGADSLKLTLISDILGPTIKNMDKLLQLPTGCGEQNMMSFVADIVILNYLQAAGSLDDEVRTKAIKYLETGYQRQLTYRRYDGSFSAFGEHDSVGSTWLTAFVVRSFIQAKPYITVDDDVIKNALEFLAKQQSPAGGFFEPGRVFQKSLQGGSHSNGIALTAYTLLAFIEARDNWDAPHETAGPPEAEVIVDRVKINGDIVNLAINFVTEKTTSGEIDDVYALVISTYAATLAKHSRKDELFGKLETAGKKDQGLMYWEVEKKNVTDNTTEEKRYIWDFATQPVSVEMTSYALLTYILRGEAPAAFPLVRWLLNKRTANGGFLSTQDTVVGLTALSKYAELTKGAETNLKVDYSAGSVSKNVAINARNADVLQEYELPQEVRIVDVRASGKGTVLAQLSWIYYVEDAVKEPAFSIKVDTTPAPASGLNLNVCTAYLKEGASNMAIVEVNLPSGYTFEPESLSELRESVQHYKRHDVENQNTKLQIYLDSLSSEETCIPLVANRIFSVGKQAPAYSPYPRTPTLPVSGENFLHFASGNGNPQRCRRVTMRIPHSTGQEYTQKRSSKDCSNYLKQILSNQSQLRSAPAMLANTIMYRKHKTVKTSRDQERHGGFQDRYTGLQEWHAGFQEWHRGFQDWPAILQECNTGFQDWYAEL</sequence>
<evidence type="ECO:0000256" key="3">
    <source>
        <dbReference type="ARBA" id="ARBA00023157"/>
    </source>
</evidence>
<dbReference type="PANTHER" id="PTHR11412:SF136">
    <property type="entry name" value="CD109 ANTIGEN"/>
    <property type="match status" value="1"/>
</dbReference>
<dbReference type="Proteomes" id="UP000708208">
    <property type="component" value="Unassembled WGS sequence"/>
</dbReference>
<evidence type="ECO:0000313" key="11">
    <source>
        <dbReference type="Proteomes" id="UP000708208"/>
    </source>
</evidence>
<dbReference type="PROSITE" id="PS00477">
    <property type="entry name" value="ALPHA_2_MACROGLOBULIN"/>
    <property type="match status" value="1"/>
</dbReference>
<evidence type="ECO:0000256" key="7">
    <source>
        <dbReference type="ARBA" id="ARBA00078071"/>
    </source>
</evidence>
<dbReference type="SMART" id="SM01419">
    <property type="entry name" value="Thiol-ester_cl"/>
    <property type="match status" value="1"/>
</dbReference>
<feature type="domain" description="Alpha-macroglobulin receptor-binding" evidence="9">
    <location>
        <begin position="1281"/>
        <end position="1364"/>
    </location>
</feature>
<dbReference type="InterPro" id="IPR009048">
    <property type="entry name" value="A-macroglobulin_rcpt-bd"/>
</dbReference>
<dbReference type="InterPro" id="IPR047565">
    <property type="entry name" value="Alpha-macroglob_thiol-ester_cl"/>
</dbReference>
<gene>
    <name evidence="10" type="ORF">AFUS01_LOCUS19966</name>
</gene>
<dbReference type="InterPro" id="IPR041555">
    <property type="entry name" value="MG3"/>
</dbReference>
<dbReference type="Pfam" id="PF01835">
    <property type="entry name" value="MG2"/>
    <property type="match status" value="1"/>
</dbReference>
<comment type="subunit">
    <text evidence="6">Heterodimer of a TEP1-N chain and an TEP1-C chain non-covalently linked. Forms a complex composed of TEP1-N and TEP1-C heterodimer, LRIM1 and APL1C; the interaction stabilizes TEP1-N and TEP1-C heterodimer, prevents its binding to tissues while circulating in the hemolymph and protects the thioester bond from hydrolysis. Mature TEP1 and to a lesser extent full-length TEP1 interact with SPCLIP1; the interaction is induced by microbial infection.</text>
</comment>
<dbReference type="Pfam" id="PF07678">
    <property type="entry name" value="TED_complement"/>
    <property type="match status" value="1"/>
</dbReference>